<protein>
    <recommendedName>
        <fullName evidence="1">Aldehyde dehydrogenase domain-containing protein</fullName>
    </recommendedName>
</protein>
<gene>
    <name evidence="2" type="ORF">CDAUBV1_LOCUS15294</name>
</gene>
<dbReference type="Gene3D" id="3.40.309.10">
    <property type="entry name" value="Aldehyde Dehydrogenase, Chain A, domain 2"/>
    <property type="match status" value="1"/>
</dbReference>
<sequence>MGIFSSRYESVQLGSASNLDSTVFDLSGPEMRYKILDYIGSGKKEGARLVTGRNRIGKQGYFIQPNAFANVTDEMKIAREEIFGPVQSILRLETEKEVIRRVNATHYRLGSGMFMSDMGRAVPMDVTVEAESFLELRLDFE</sequence>
<dbReference type="EMBL" id="CAXLJL010000700">
    <property type="protein sequence ID" value="CAL5140109.1"/>
    <property type="molecule type" value="Genomic_DNA"/>
</dbReference>
<dbReference type="Pfam" id="PF00171">
    <property type="entry name" value="Aldedh"/>
    <property type="match status" value="1"/>
</dbReference>
<dbReference type="Proteomes" id="UP001497525">
    <property type="component" value="Unassembled WGS sequence"/>
</dbReference>
<evidence type="ECO:0000259" key="1">
    <source>
        <dbReference type="Pfam" id="PF00171"/>
    </source>
</evidence>
<dbReference type="AlphaFoldDB" id="A0AAV2TSY0"/>
<organism evidence="2 3">
    <name type="scientific">Calicophoron daubneyi</name>
    <name type="common">Rumen fluke</name>
    <name type="synonym">Paramphistomum daubneyi</name>
    <dbReference type="NCBI Taxonomy" id="300641"/>
    <lineage>
        <taxon>Eukaryota</taxon>
        <taxon>Metazoa</taxon>
        <taxon>Spiralia</taxon>
        <taxon>Lophotrochozoa</taxon>
        <taxon>Platyhelminthes</taxon>
        <taxon>Trematoda</taxon>
        <taxon>Digenea</taxon>
        <taxon>Plagiorchiida</taxon>
        <taxon>Pronocephalata</taxon>
        <taxon>Paramphistomoidea</taxon>
        <taxon>Paramphistomidae</taxon>
        <taxon>Calicophoron</taxon>
    </lineage>
</organism>
<dbReference type="GO" id="GO:0016620">
    <property type="term" value="F:oxidoreductase activity, acting on the aldehyde or oxo group of donors, NAD or NADP as acceptor"/>
    <property type="evidence" value="ECO:0007669"/>
    <property type="project" value="InterPro"/>
</dbReference>
<evidence type="ECO:0000313" key="3">
    <source>
        <dbReference type="Proteomes" id="UP001497525"/>
    </source>
</evidence>
<dbReference type="PANTHER" id="PTHR11699">
    <property type="entry name" value="ALDEHYDE DEHYDROGENASE-RELATED"/>
    <property type="match status" value="1"/>
</dbReference>
<name>A0AAV2TSY0_CALDB</name>
<proteinExistence type="predicted"/>
<dbReference type="InterPro" id="IPR015590">
    <property type="entry name" value="Aldehyde_DH_dom"/>
</dbReference>
<evidence type="ECO:0000313" key="2">
    <source>
        <dbReference type="EMBL" id="CAL5140109.1"/>
    </source>
</evidence>
<dbReference type="InterPro" id="IPR016163">
    <property type="entry name" value="Ald_DH_C"/>
</dbReference>
<comment type="caution">
    <text evidence="2">The sequence shown here is derived from an EMBL/GenBank/DDBJ whole genome shotgun (WGS) entry which is preliminary data.</text>
</comment>
<reference evidence="2" key="1">
    <citation type="submission" date="2024-06" db="EMBL/GenBank/DDBJ databases">
        <authorList>
            <person name="Liu X."/>
            <person name="Lenzi L."/>
            <person name="Haldenby T S."/>
            <person name="Uol C."/>
        </authorList>
    </citation>
    <scope>NUCLEOTIDE SEQUENCE</scope>
</reference>
<dbReference type="InterPro" id="IPR016161">
    <property type="entry name" value="Ald_DH/histidinol_DH"/>
</dbReference>
<dbReference type="SUPFAM" id="SSF53720">
    <property type="entry name" value="ALDH-like"/>
    <property type="match status" value="1"/>
</dbReference>
<feature type="domain" description="Aldehyde dehydrogenase" evidence="1">
    <location>
        <begin position="7"/>
        <end position="124"/>
    </location>
</feature>
<accession>A0AAV2TSY0</accession>